<sequence length="1132" mass="128539">MTSCVPQELLAIGTLRFILSEAFAHLHAINTIKTEQLAPQTWITWPARSKPSLPKGDPTLIEALQYACDCHVAAAEFWCATIVGRQTSHSSVISGNGLVVPFDMNLKTEETEELIIDEDGESASPMVDGLKAQETMIVRLYLVPEDIEGRRTIRSLPSGRARTCRKLVYRLLRAVNPSPKRWHLADDSVGMYDEAGLYAYKPVNVGLAQLYQSMPSPVPFVLENRANSADAWLVHQSQLLAAPNGMKTHLFTYQKNTLWKLLQREIIPQRVLDPDMLECRTADEGRRYWLRISTGQVYKQPTYYEEARGGIICEDMGTGKTCICIALILHTRHQISEPPIDCLGGTVRTDLNRHWLHLVDGDSSDLSKEAMPPSLKQLAVVNIIKHRTPFRHKKNRLPDPLYKLLRSSPPYYLKQARQSVRISRSAAEPQPPVKIYLSSSTLVVVPDTLVDQWRMELNKHVEDRVIKLLVLKDKDDTIPSAVELGKYDIVLMSHPRFGLEYHRGGGFELTSDTRYRSPLLEVRWLRLLVDEGHSMARRKEGSPQSALAANLAADRRWVCTGTPMPNVLHSNSDEDEKDLQKLGSLLSEFLMVEPYASAKDTFRTVIAKPFLEKQFHGYEKLRDLMHRVMVRNRQEDIERDVKLPALHERLVMLDFGRYQRIVHNCLLSFFGTNAILSQREHQDYFFHPSQKKALREAVQNLFSSCFWYAVSHLPESIASTVENVEEGLRFAEERGYSAQDVAQLRAIKATLLDALNDHSWLQVVKNQEVVYGVSHCPPTLQTKAVVASVNLSSHNCSHEYLIHAKNIEAFRKNVKLEGADSSEQLCEDEPLLEAPKPISPDFEGPQYISPEPHTTADDGVAVQIQCDRSAIVSTSSVKLTYLADQIIKYAPHEKIIVYAQLNNEIYYIHELCRLARIRCILFHRQQRVSERAHSVTTFNTSDHAPVIIMDTRLAAWGIDLSSASRVYFISPVWQHDMERQAIKRAHRIGCTRPVHVETLVIRGTVEEDIVRRRGELVHATHPAKRLTDDGKMRGILSSALLIHSPDNDEPAKNFARLETPIILLAGKCSAAVDYYAQKDTPTTRLSQEDDQRCDAPRKRYDGEEEAQLHIKRTKQNPMGFSATHVNRRVQFT</sequence>
<evidence type="ECO:0000313" key="6">
    <source>
        <dbReference type="Proteomes" id="UP000053201"/>
    </source>
</evidence>
<dbReference type="SMART" id="SM00487">
    <property type="entry name" value="DEXDc"/>
    <property type="match status" value="1"/>
</dbReference>
<evidence type="ECO:0000256" key="3">
    <source>
        <dbReference type="ARBA" id="ARBA00022840"/>
    </source>
</evidence>
<evidence type="ECO:0000259" key="4">
    <source>
        <dbReference type="PROSITE" id="PS51194"/>
    </source>
</evidence>
<protein>
    <recommendedName>
        <fullName evidence="4">Helicase C-terminal domain-containing protein</fullName>
    </recommendedName>
</protein>
<dbReference type="InterPro" id="IPR000330">
    <property type="entry name" value="SNF2_N"/>
</dbReference>
<dbReference type="GO" id="GO:0006281">
    <property type="term" value="P:DNA repair"/>
    <property type="evidence" value="ECO:0007669"/>
    <property type="project" value="TreeGrafter"/>
</dbReference>
<dbReference type="STRING" id="645134.A0A0L0H680"/>
<dbReference type="InParanoid" id="A0A0L0H680"/>
<keyword evidence="1" id="KW-0547">Nucleotide-binding</keyword>
<dbReference type="SUPFAM" id="SSF52540">
    <property type="entry name" value="P-loop containing nucleoside triphosphate hydrolases"/>
    <property type="match status" value="2"/>
</dbReference>
<evidence type="ECO:0000256" key="1">
    <source>
        <dbReference type="ARBA" id="ARBA00022741"/>
    </source>
</evidence>
<dbReference type="PANTHER" id="PTHR45626:SF51">
    <property type="entry name" value="SNF2-RELATED DOMAIN-CONTAINING PROTEIN"/>
    <property type="match status" value="1"/>
</dbReference>
<dbReference type="VEuPathDB" id="FungiDB:SPPG_08314"/>
<dbReference type="CDD" id="cd18793">
    <property type="entry name" value="SF2_C_SNF"/>
    <property type="match status" value="1"/>
</dbReference>
<dbReference type="InterPro" id="IPR050628">
    <property type="entry name" value="SNF2_RAD54_helicase_TF"/>
</dbReference>
<dbReference type="GO" id="GO:0005634">
    <property type="term" value="C:nucleus"/>
    <property type="evidence" value="ECO:0007669"/>
    <property type="project" value="TreeGrafter"/>
</dbReference>
<dbReference type="GO" id="GO:0008094">
    <property type="term" value="F:ATP-dependent activity, acting on DNA"/>
    <property type="evidence" value="ECO:0007669"/>
    <property type="project" value="TreeGrafter"/>
</dbReference>
<dbReference type="PROSITE" id="PS51194">
    <property type="entry name" value="HELICASE_CTER"/>
    <property type="match status" value="1"/>
</dbReference>
<dbReference type="InterPro" id="IPR014001">
    <property type="entry name" value="Helicase_ATP-bd"/>
</dbReference>
<dbReference type="Pfam" id="PF00271">
    <property type="entry name" value="Helicase_C"/>
    <property type="match status" value="1"/>
</dbReference>
<dbReference type="EMBL" id="KQ257469">
    <property type="protein sequence ID" value="KNC96416.1"/>
    <property type="molecule type" value="Genomic_DNA"/>
</dbReference>
<gene>
    <name evidence="5" type="ORF">SPPG_08314</name>
</gene>
<dbReference type="GeneID" id="27691485"/>
<dbReference type="Pfam" id="PF00176">
    <property type="entry name" value="SNF2-rel_dom"/>
    <property type="match status" value="1"/>
</dbReference>
<dbReference type="Proteomes" id="UP000053201">
    <property type="component" value="Unassembled WGS sequence"/>
</dbReference>
<keyword evidence="3" id="KW-0067">ATP-binding</keyword>
<dbReference type="AlphaFoldDB" id="A0A0L0H680"/>
<dbReference type="CDD" id="cd18008">
    <property type="entry name" value="DEXDc_SHPRH-like"/>
    <property type="match status" value="1"/>
</dbReference>
<dbReference type="GO" id="GO:0016787">
    <property type="term" value="F:hydrolase activity"/>
    <property type="evidence" value="ECO:0007669"/>
    <property type="project" value="UniProtKB-KW"/>
</dbReference>
<proteinExistence type="predicted"/>
<dbReference type="RefSeq" id="XP_016604456.1">
    <property type="nucleotide sequence ID" value="XM_016756471.1"/>
</dbReference>
<dbReference type="Gene3D" id="3.40.50.300">
    <property type="entry name" value="P-loop containing nucleotide triphosphate hydrolases"/>
    <property type="match status" value="1"/>
</dbReference>
<evidence type="ECO:0000313" key="5">
    <source>
        <dbReference type="EMBL" id="KNC96416.1"/>
    </source>
</evidence>
<dbReference type="InterPro" id="IPR001650">
    <property type="entry name" value="Helicase_C-like"/>
</dbReference>
<dbReference type="OrthoDB" id="2801544at2759"/>
<accession>A0A0L0H680</accession>
<dbReference type="InterPro" id="IPR027417">
    <property type="entry name" value="P-loop_NTPase"/>
</dbReference>
<dbReference type="InterPro" id="IPR049730">
    <property type="entry name" value="SNF2/RAD54-like_C"/>
</dbReference>
<dbReference type="InterPro" id="IPR038718">
    <property type="entry name" value="SNF2-like_sf"/>
</dbReference>
<reference evidence="5 6" key="1">
    <citation type="submission" date="2009-08" db="EMBL/GenBank/DDBJ databases">
        <title>The Genome Sequence of Spizellomyces punctatus strain DAOM BR117.</title>
        <authorList>
            <consortium name="The Broad Institute Genome Sequencing Platform"/>
            <person name="Russ C."/>
            <person name="Cuomo C."/>
            <person name="Shea T."/>
            <person name="Young S.K."/>
            <person name="Zeng Q."/>
            <person name="Koehrsen M."/>
            <person name="Haas B."/>
            <person name="Borodovsky M."/>
            <person name="Guigo R."/>
            <person name="Alvarado L."/>
            <person name="Berlin A."/>
            <person name="Bochicchio J."/>
            <person name="Borenstein D."/>
            <person name="Chapman S."/>
            <person name="Chen Z."/>
            <person name="Engels R."/>
            <person name="Freedman E."/>
            <person name="Gellesch M."/>
            <person name="Goldberg J."/>
            <person name="Griggs A."/>
            <person name="Gujja S."/>
            <person name="Heiman D."/>
            <person name="Hepburn T."/>
            <person name="Howarth C."/>
            <person name="Jen D."/>
            <person name="Larson L."/>
            <person name="Lewis B."/>
            <person name="Mehta T."/>
            <person name="Park D."/>
            <person name="Pearson M."/>
            <person name="Roberts A."/>
            <person name="Saif S."/>
            <person name="Shenoy N."/>
            <person name="Sisk P."/>
            <person name="Stolte C."/>
            <person name="Sykes S."/>
            <person name="Thomson T."/>
            <person name="Walk T."/>
            <person name="White J."/>
            <person name="Yandava C."/>
            <person name="Burger G."/>
            <person name="Gray M.W."/>
            <person name="Holland P.W.H."/>
            <person name="King N."/>
            <person name="Lang F.B.F."/>
            <person name="Roger A.J."/>
            <person name="Ruiz-Trillo I."/>
            <person name="Lander E."/>
            <person name="Nusbaum C."/>
        </authorList>
    </citation>
    <scope>NUCLEOTIDE SEQUENCE [LARGE SCALE GENOMIC DNA]</scope>
    <source>
        <strain evidence="5 6">DAOM BR117</strain>
    </source>
</reference>
<feature type="domain" description="Helicase C-terminal" evidence="4">
    <location>
        <begin position="882"/>
        <end position="1036"/>
    </location>
</feature>
<keyword evidence="6" id="KW-1185">Reference proteome</keyword>
<evidence type="ECO:0000256" key="2">
    <source>
        <dbReference type="ARBA" id="ARBA00022801"/>
    </source>
</evidence>
<dbReference type="eggNOG" id="KOG1001">
    <property type="taxonomic scope" value="Eukaryota"/>
</dbReference>
<name>A0A0L0H680_SPIPD</name>
<dbReference type="Gene3D" id="3.40.50.10810">
    <property type="entry name" value="Tandem AAA-ATPase domain"/>
    <property type="match status" value="1"/>
</dbReference>
<dbReference type="PANTHER" id="PTHR45626">
    <property type="entry name" value="TRANSCRIPTION TERMINATION FACTOR 2-RELATED"/>
    <property type="match status" value="1"/>
</dbReference>
<dbReference type="GO" id="GO:0005524">
    <property type="term" value="F:ATP binding"/>
    <property type="evidence" value="ECO:0007669"/>
    <property type="project" value="UniProtKB-KW"/>
</dbReference>
<keyword evidence="2" id="KW-0378">Hydrolase</keyword>
<organism evidence="5 6">
    <name type="scientific">Spizellomyces punctatus (strain DAOM BR117)</name>
    <dbReference type="NCBI Taxonomy" id="645134"/>
    <lineage>
        <taxon>Eukaryota</taxon>
        <taxon>Fungi</taxon>
        <taxon>Fungi incertae sedis</taxon>
        <taxon>Chytridiomycota</taxon>
        <taxon>Chytridiomycota incertae sedis</taxon>
        <taxon>Chytridiomycetes</taxon>
        <taxon>Spizellomycetales</taxon>
        <taxon>Spizellomycetaceae</taxon>
        <taxon>Spizellomyces</taxon>
    </lineage>
</organism>
<dbReference type="OMA" id="NLVDHWL"/>
<dbReference type="SMART" id="SM00490">
    <property type="entry name" value="HELICc"/>
    <property type="match status" value="1"/>
</dbReference>